<dbReference type="Gramene" id="TKW01037">
    <property type="protein sequence ID" value="TKW01037"/>
    <property type="gene ID" value="SEVIR_8G150750v2"/>
</dbReference>
<dbReference type="Gramene" id="TKW01038">
    <property type="protein sequence ID" value="TKW01038"/>
    <property type="gene ID" value="SEVIR_8G150750v2"/>
</dbReference>
<accession>A0A4U6TTP8</accession>
<feature type="transmembrane region" description="Helical" evidence="1">
    <location>
        <begin position="71"/>
        <end position="89"/>
    </location>
</feature>
<gene>
    <name evidence="2" type="ORF">SEVIR_8G150750v2</name>
</gene>
<dbReference type="Proteomes" id="UP000298652">
    <property type="component" value="Chromosome 8"/>
</dbReference>
<organism evidence="2 3">
    <name type="scientific">Setaria viridis</name>
    <name type="common">Green bristlegrass</name>
    <name type="synonym">Setaria italica subsp. viridis</name>
    <dbReference type="NCBI Taxonomy" id="4556"/>
    <lineage>
        <taxon>Eukaryota</taxon>
        <taxon>Viridiplantae</taxon>
        <taxon>Streptophyta</taxon>
        <taxon>Embryophyta</taxon>
        <taxon>Tracheophyta</taxon>
        <taxon>Spermatophyta</taxon>
        <taxon>Magnoliopsida</taxon>
        <taxon>Liliopsida</taxon>
        <taxon>Poales</taxon>
        <taxon>Poaceae</taxon>
        <taxon>PACMAD clade</taxon>
        <taxon>Panicoideae</taxon>
        <taxon>Panicodae</taxon>
        <taxon>Paniceae</taxon>
        <taxon>Cenchrinae</taxon>
        <taxon>Setaria</taxon>
    </lineage>
</organism>
<sequence length="116" mass="13317">MVVPSYFSFACEMIKQIQCKVRFHMLPQVTAVIFSLAAARIFYCFIIDMLGSKRCPLEILTLTTNYLSYHLCSRSTPLWIFCLVLLFIGEKLCGYSLNRRILCNTSFSLVILDEVA</sequence>
<dbReference type="AlphaFoldDB" id="A0A4U6TTP8"/>
<protein>
    <submittedName>
        <fullName evidence="2">Uncharacterized protein</fullName>
    </submittedName>
</protein>
<dbReference type="EMBL" id="CM016559">
    <property type="protein sequence ID" value="TKW01038.1"/>
    <property type="molecule type" value="Genomic_DNA"/>
</dbReference>
<proteinExistence type="predicted"/>
<evidence type="ECO:0000313" key="3">
    <source>
        <dbReference type="Proteomes" id="UP000298652"/>
    </source>
</evidence>
<reference evidence="2 3" key="1">
    <citation type="submission" date="2019-03" db="EMBL/GenBank/DDBJ databases">
        <title>WGS assembly of Setaria viridis.</title>
        <authorList>
            <person name="Huang P."/>
            <person name="Jenkins J."/>
            <person name="Grimwood J."/>
            <person name="Barry K."/>
            <person name="Healey A."/>
            <person name="Mamidi S."/>
            <person name="Sreedasyam A."/>
            <person name="Shu S."/>
            <person name="Feldman M."/>
            <person name="Wu J."/>
            <person name="Yu Y."/>
            <person name="Chen C."/>
            <person name="Johnson J."/>
            <person name="Rokhsar D."/>
            <person name="Baxter I."/>
            <person name="Schmutz J."/>
            <person name="Brutnell T."/>
            <person name="Kellogg E."/>
        </authorList>
    </citation>
    <scope>NUCLEOTIDE SEQUENCE [LARGE SCALE GENOMIC DNA]</scope>
    <source>
        <strain evidence="3">cv. A10</strain>
    </source>
</reference>
<keyword evidence="1" id="KW-0812">Transmembrane</keyword>
<feature type="transmembrane region" description="Helical" evidence="1">
    <location>
        <begin position="31"/>
        <end position="50"/>
    </location>
</feature>
<keyword evidence="1" id="KW-0472">Membrane</keyword>
<evidence type="ECO:0000313" key="2">
    <source>
        <dbReference type="EMBL" id="TKW01037.1"/>
    </source>
</evidence>
<keyword evidence="1" id="KW-1133">Transmembrane helix</keyword>
<keyword evidence="3" id="KW-1185">Reference proteome</keyword>
<dbReference type="EMBL" id="CM016559">
    <property type="protein sequence ID" value="TKW01037.1"/>
    <property type="molecule type" value="Genomic_DNA"/>
</dbReference>
<evidence type="ECO:0000256" key="1">
    <source>
        <dbReference type="SAM" id="Phobius"/>
    </source>
</evidence>
<name>A0A4U6TTP8_SETVI</name>